<comment type="caution">
    <text evidence="3">The sequence shown here is derived from an EMBL/GenBank/DDBJ whole genome shotgun (WGS) entry which is preliminary data.</text>
</comment>
<dbReference type="Proteomes" id="UP000518887">
    <property type="component" value="Unassembled WGS sequence"/>
</dbReference>
<feature type="domain" description="Outer membrane protein OmpA-like transmembrane" evidence="2">
    <location>
        <begin position="272"/>
        <end position="369"/>
    </location>
</feature>
<evidence type="ECO:0000313" key="4">
    <source>
        <dbReference type="Proteomes" id="UP000518887"/>
    </source>
</evidence>
<dbReference type="GO" id="GO:0009279">
    <property type="term" value="C:cell outer membrane"/>
    <property type="evidence" value="ECO:0007669"/>
    <property type="project" value="InterPro"/>
</dbReference>
<proteinExistence type="predicted"/>
<name>A0A7W8G9D7_9SPIR</name>
<keyword evidence="4" id="KW-1185">Reference proteome</keyword>
<dbReference type="Pfam" id="PF01389">
    <property type="entry name" value="OmpA_membrane"/>
    <property type="match status" value="1"/>
</dbReference>
<feature type="signal peptide" evidence="1">
    <location>
        <begin position="1"/>
        <end position="19"/>
    </location>
</feature>
<dbReference type="InterPro" id="IPR011250">
    <property type="entry name" value="OMP/PagP_B-barrel"/>
</dbReference>
<dbReference type="AlphaFoldDB" id="A0A7W8G9D7"/>
<dbReference type="SUPFAM" id="SSF56925">
    <property type="entry name" value="OMPA-like"/>
    <property type="match status" value="1"/>
</dbReference>
<dbReference type="Gene3D" id="2.40.160.20">
    <property type="match status" value="1"/>
</dbReference>
<reference evidence="3 4" key="1">
    <citation type="submission" date="2020-08" db="EMBL/GenBank/DDBJ databases">
        <title>Genomic Encyclopedia of Type Strains, Phase IV (KMG-IV): sequencing the most valuable type-strain genomes for metagenomic binning, comparative biology and taxonomic classification.</title>
        <authorList>
            <person name="Goeker M."/>
        </authorList>
    </citation>
    <scope>NUCLEOTIDE SEQUENCE [LARGE SCALE GENOMIC DNA]</scope>
    <source>
        <strain evidence="3 4">DSM 103462</strain>
    </source>
</reference>
<protein>
    <recommendedName>
        <fullName evidence="2">Outer membrane protein OmpA-like transmembrane domain-containing protein</fullName>
    </recommendedName>
</protein>
<organism evidence="3 4">
    <name type="scientific">Treponema ruminis</name>
    <dbReference type="NCBI Taxonomy" id="744515"/>
    <lineage>
        <taxon>Bacteria</taxon>
        <taxon>Pseudomonadati</taxon>
        <taxon>Spirochaetota</taxon>
        <taxon>Spirochaetia</taxon>
        <taxon>Spirochaetales</taxon>
        <taxon>Treponemataceae</taxon>
        <taxon>Treponema</taxon>
    </lineage>
</organism>
<accession>A0A7W8G9D7</accession>
<gene>
    <name evidence="3" type="ORF">HNP76_001661</name>
</gene>
<dbReference type="InterPro" id="IPR000498">
    <property type="entry name" value="OmpA-like_TM_dom"/>
</dbReference>
<sequence>MKKLIAVSAVAALAATALSAEVTFGAWGRALWVTAANAYSTAEDKDVVVTDVHQSWGEDAPRVGVNASGNSDNVGFSVDYHANGAGGNFPGDNCLIWVKPIEQVKLTVGKIDQNELRGDACFGLWNWDRIGAAGMGNARGNDSEGWTFADYLDADGAGVSISVYPVEGLTLGAGLPTKLNNSDGKWDNGAGTEYGKGSGRPLEEVLGKKAAYVGAYKIEGVGTIKAALKMQADGTDKDGKAKEKWQTIAAAFDLTSVENLFVSVGATIPTLNSQATGVNAYARYGVNEALTAHLIVGTKIGQKDAKKSAEEGEFKTGLGFLAGVGIDYNLEGGLALFADVRYANNIFASGTSADKSDNLVLGAGVTKGFSNGLVGVAFEGSTNGRGRYLCNPTKDPAFMWEIPVRFEYWF</sequence>
<keyword evidence="1" id="KW-0732">Signal</keyword>
<dbReference type="RefSeq" id="WP_184659405.1">
    <property type="nucleotide sequence ID" value="NZ_CP031518.1"/>
</dbReference>
<evidence type="ECO:0000259" key="2">
    <source>
        <dbReference type="Pfam" id="PF01389"/>
    </source>
</evidence>
<feature type="chain" id="PRO_5031204906" description="Outer membrane protein OmpA-like transmembrane domain-containing protein" evidence="1">
    <location>
        <begin position="20"/>
        <end position="410"/>
    </location>
</feature>
<evidence type="ECO:0000256" key="1">
    <source>
        <dbReference type="SAM" id="SignalP"/>
    </source>
</evidence>
<evidence type="ECO:0000313" key="3">
    <source>
        <dbReference type="EMBL" id="MBB5226288.1"/>
    </source>
</evidence>
<dbReference type="EMBL" id="JACHFQ010000005">
    <property type="protein sequence ID" value="MBB5226288.1"/>
    <property type="molecule type" value="Genomic_DNA"/>
</dbReference>